<dbReference type="STRING" id="39946.A2ZMY3"/>
<evidence type="ECO:0000313" key="2">
    <source>
        <dbReference type="Proteomes" id="UP000007015"/>
    </source>
</evidence>
<protein>
    <submittedName>
        <fullName evidence="1">Uncharacterized protein</fullName>
    </submittedName>
</protein>
<accession>A2ZMY3</accession>
<organism evidence="1 2">
    <name type="scientific">Oryza sativa subsp. indica</name>
    <name type="common">Rice</name>
    <dbReference type="NCBI Taxonomy" id="39946"/>
    <lineage>
        <taxon>Eukaryota</taxon>
        <taxon>Viridiplantae</taxon>
        <taxon>Streptophyta</taxon>
        <taxon>Embryophyta</taxon>
        <taxon>Tracheophyta</taxon>
        <taxon>Spermatophyta</taxon>
        <taxon>Magnoliopsida</taxon>
        <taxon>Liliopsida</taxon>
        <taxon>Poales</taxon>
        <taxon>Poaceae</taxon>
        <taxon>BOP clade</taxon>
        <taxon>Oryzoideae</taxon>
        <taxon>Oryzeae</taxon>
        <taxon>Oryzinae</taxon>
        <taxon>Oryza</taxon>
        <taxon>Oryza sativa</taxon>
    </lineage>
</organism>
<dbReference type="PANTHER" id="PTHR10492">
    <property type="match status" value="1"/>
</dbReference>
<dbReference type="EMBL" id="CM000137">
    <property type="protein sequence ID" value="EAY83967.1"/>
    <property type="molecule type" value="Genomic_DNA"/>
</dbReference>
<evidence type="ECO:0000313" key="1">
    <source>
        <dbReference type="EMBL" id="EAY83967.1"/>
    </source>
</evidence>
<dbReference type="AlphaFoldDB" id="A2ZMY3"/>
<keyword evidence="2" id="KW-1185">Reference proteome</keyword>
<dbReference type="Gramene" id="BGIOSGA035798-TA">
    <property type="protein sequence ID" value="BGIOSGA035798-PA"/>
    <property type="gene ID" value="BGIOSGA035798"/>
</dbReference>
<proteinExistence type="predicted"/>
<gene>
    <name evidence="1" type="ORF">OsI_39191</name>
</gene>
<dbReference type="Proteomes" id="UP000007015">
    <property type="component" value="Chromosome 12"/>
</dbReference>
<dbReference type="HOGENOM" id="CLU_1910117_0_0_1"/>
<dbReference type="PANTHER" id="PTHR10492:SF95">
    <property type="entry name" value="HELITRON HELICASE-LIKE DOMAIN-CONTAINING PROTEIN"/>
    <property type="match status" value="1"/>
</dbReference>
<reference evidence="1 2" key="1">
    <citation type="journal article" date="2005" name="PLoS Biol.">
        <title>The genomes of Oryza sativa: a history of duplications.</title>
        <authorList>
            <person name="Yu J."/>
            <person name="Wang J."/>
            <person name="Lin W."/>
            <person name="Li S."/>
            <person name="Li H."/>
            <person name="Zhou J."/>
            <person name="Ni P."/>
            <person name="Dong W."/>
            <person name="Hu S."/>
            <person name="Zeng C."/>
            <person name="Zhang J."/>
            <person name="Zhang Y."/>
            <person name="Li R."/>
            <person name="Xu Z."/>
            <person name="Li S."/>
            <person name="Li X."/>
            <person name="Zheng H."/>
            <person name="Cong L."/>
            <person name="Lin L."/>
            <person name="Yin J."/>
            <person name="Geng J."/>
            <person name="Li G."/>
            <person name="Shi J."/>
            <person name="Liu J."/>
            <person name="Lv H."/>
            <person name="Li J."/>
            <person name="Wang J."/>
            <person name="Deng Y."/>
            <person name="Ran L."/>
            <person name="Shi X."/>
            <person name="Wang X."/>
            <person name="Wu Q."/>
            <person name="Li C."/>
            <person name="Ren X."/>
            <person name="Wang J."/>
            <person name="Wang X."/>
            <person name="Li D."/>
            <person name="Liu D."/>
            <person name="Zhang X."/>
            <person name="Ji Z."/>
            <person name="Zhao W."/>
            <person name="Sun Y."/>
            <person name="Zhang Z."/>
            <person name="Bao J."/>
            <person name="Han Y."/>
            <person name="Dong L."/>
            <person name="Ji J."/>
            <person name="Chen P."/>
            <person name="Wu S."/>
            <person name="Liu J."/>
            <person name="Xiao Y."/>
            <person name="Bu D."/>
            <person name="Tan J."/>
            <person name="Yang L."/>
            <person name="Ye C."/>
            <person name="Zhang J."/>
            <person name="Xu J."/>
            <person name="Zhou Y."/>
            <person name="Yu Y."/>
            <person name="Zhang B."/>
            <person name="Zhuang S."/>
            <person name="Wei H."/>
            <person name="Liu B."/>
            <person name="Lei M."/>
            <person name="Yu H."/>
            <person name="Li Y."/>
            <person name="Xu H."/>
            <person name="Wei S."/>
            <person name="He X."/>
            <person name="Fang L."/>
            <person name="Zhang Z."/>
            <person name="Zhang Y."/>
            <person name="Huang X."/>
            <person name="Su Z."/>
            <person name="Tong W."/>
            <person name="Li J."/>
            <person name="Tong Z."/>
            <person name="Li S."/>
            <person name="Ye J."/>
            <person name="Wang L."/>
            <person name="Fang L."/>
            <person name="Lei T."/>
            <person name="Chen C."/>
            <person name="Chen H."/>
            <person name="Xu Z."/>
            <person name="Li H."/>
            <person name="Huang H."/>
            <person name="Zhang F."/>
            <person name="Xu H."/>
            <person name="Li N."/>
            <person name="Zhao C."/>
            <person name="Li S."/>
            <person name="Dong L."/>
            <person name="Huang Y."/>
            <person name="Li L."/>
            <person name="Xi Y."/>
            <person name="Qi Q."/>
            <person name="Li W."/>
            <person name="Zhang B."/>
            <person name="Hu W."/>
            <person name="Zhang Y."/>
            <person name="Tian X."/>
            <person name="Jiao Y."/>
            <person name="Liang X."/>
            <person name="Jin J."/>
            <person name="Gao L."/>
            <person name="Zheng W."/>
            <person name="Hao B."/>
            <person name="Liu S."/>
            <person name="Wang W."/>
            <person name="Yuan L."/>
            <person name="Cao M."/>
            <person name="McDermott J."/>
            <person name="Samudrala R."/>
            <person name="Wang J."/>
            <person name="Wong G.K."/>
            <person name="Yang H."/>
        </authorList>
    </citation>
    <scope>NUCLEOTIDE SEQUENCE [LARGE SCALE GENOMIC DNA]</scope>
    <source>
        <strain evidence="2">cv. 93-11</strain>
    </source>
</reference>
<name>A2ZMY3_ORYSI</name>
<sequence length="161" mass="18397">MAGQLYPTFRAACQALGLLGDDCEWSNAMADAAQWALPYQLHQLFVTLLLFCEVTDPIKLLEDYIKPMGEDLAYRTIRPTQGISQPLVQQHIRSYVLDELDKLLKDSGYSLGHFNLPEPEHHDYNVLNNRLLVDELSYDLDATLVEANEQLNNKLKSEIYL</sequence>